<dbReference type="GO" id="GO:0098542">
    <property type="term" value="P:defense response to other organism"/>
    <property type="evidence" value="ECO:0007669"/>
    <property type="project" value="TreeGrafter"/>
</dbReference>
<sequence length="900" mass="103116">MADAIASVSLVIERIAELFVERAVVNLFSGIRSEIDGTMAELEQLRYFLKDADTYVRHGNVEVSNLVSKTKDIAFRIDDLLSRLTFDLASKREEGGLTYFLIRRLPWILNEKFKLSKVRSELDEIRTKIAHLRSRDSSSTSNRLVSICGIGGIGKTTLAMKLYRDSRVRRHFDSLAWATVSQDFQAGHLFAKILIQLTSATTDEREKISRMRPEKIAADISGVLKSRKCLLVLDDIWTTEAWDRLKPAFSKDQTHPSISKILITTRSKNVAFHAAAAAADDDDEEAFLHELQALDKDESFKLFQKKAWDLTNSKLNETTTELANEMLEHCSGLPLAISLLAGLLSTRRSINECKILREDFQTYLKRYNIHEEQQEGSRHLGLSWLLNLSYDDLPSYSKPCLLYFCLFPEGYEIKVSQLCQLWIAEGFVSLSPWQRGNSFETMEEVAYGCLCELVHRCIIQVEEWGSTGRIRTCRIHHLIRDFCMSKASDETFLQSIILSNNREMMNISSSSTVKNVLQINGFQRLAVNVNNHANPMLISGNNNHKYAHLRSLAFANLSPIQLKQVWKPLLNKFHLLRVLKLENLKRLVQLPKDIGKLKDLRFLSIKDSDMEQLPSSIGYLRYLQTLDLRTVSRLTLPNVIYKLKELRHLYLPCRSSVTDKKLFLNGLNSLQTLTSISIDCNHWNNLARLTNLRRLEVYINKNLGDCYHPTSVTFNRLEFLAVKNDSASTINITPIILRYPRTYEIHVGLPVEKLPQDDQISPNLIKLTLAHTGLKYDPMATLQKLPNLRTLHLDRDAFLGFEMVSSRGGFPRLESLSLVELFHLEEWRVEEGALPSLCRLNIRCCKRLMTLPVGLKHVITLKEIMIERMPTEFKYRVGEGGVDFYKVKHVPSLVFLNISE</sequence>
<dbReference type="InterPro" id="IPR036388">
    <property type="entry name" value="WH-like_DNA-bd_sf"/>
</dbReference>
<dbReference type="PANTHER" id="PTHR23155:SF1185">
    <property type="entry name" value="DISEASE RESISTANCE RPP8-LIKE PROTEIN 3-RELATED"/>
    <property type="match status" value="1"/>
</dbReference>
<dbReference type="Gene3D" id="3.80.10.10">
    <property type="entry name" value="Ribonuclease Inhibitor"/>
    <property type="match status" value="1"/>
</dbReference>
<comment type="caution">
    <text evidence="8">The sequence shown here is derived from an EMBL/GenBank/DDBJ whole genome shotgun (WGS) entry which is preliminary data.</text>
</comment>
<dbReference type="InterPro" id="IPR042197">
    <property type="entry name" value="Apaf_helical"/>
</dbReference>
<dbReference type="SUPFAM" id="SSF52058">
    <property type="entry name" value="L domain-like"/>
    <property type="match status" value="1"/>
</dbReference>
<name>A0A2P5E8L7_TREOI</name>
<gene>
    <name evidence="8" type="ORF">TorRG33x02_222970</name>
</gene>
<dbReference type="OrthoDB" id="646178at2759"/>
<evidence type="ECO:0000259" key="6">
    <source>
        <dbReference type="Pfam" id="PF23559"/>
    </source>
</evidence>
<evidence type="ECO:0000256" key="1">
    <source>
        <dbReference type="ARBA" id="ARBA00022737"/>
    </source>
</evidence>
<dbReference type="Pfam" id="PF23598">
    <property type="entry name" value="LRR_14"/>
    <property type="match status" value="1"/>
</dbReference>
<keyword evidence="1" id="KW-0677">Repeat</keyword>
<dbReference type="InterPro" id="IPR027417">
    <property type="entry name" value="P-loop_NTPase"/>
</dbReference>
<evidence type="ECO:0000256" key="2">
    <source>
        <dbReference type="ARBA" id="ARBA00022741"/>
    </source>
</evidence>
<dbReference type="AlphaFoldDB" id="A0A2P5E8L7"/>
<keyword evidence="9" id="KW-1185">Reference proteome</keyword>
<keyword evidence="2" id="KW-0547">Nucleotide-binding</keyword>
<dbReference type="Pfam" id="PF18052">
    <property type="entry name" value="Rx_N"/>
    <property type="match status" value="1"/>
</dbReference>
<feature type="domain" description="NB-ARC" evidence="4">
    <location>
        <begin position="139"/>
        <end position="309"/>
    </location>
</feature>
<evidence type="ECO:0000313" key="9">
    <source>
        <dbReference type="Proteomes" id="UP000237000"/>
    </source>
</evidence>
<evidence type="ECO:0000259" key="4">
    <source>
        <dbReference type="Pfam" id="PF00931"/>
    </source>
</evidence>
<feature type="domain" description="Disease resistance N-terminal" evidence="5">
    <location>
        <begin position="8"/>
        <end position="95"/>
    </location>
</feature>
<dbReference type="InterPro" id="IPR058922">
    <property type="entry name" value="WHD_DRP"/>
</dbReference>
<dbReference type="Gene3D" id="1.10.8.430">
    <property type="entry name" value="Helical domain of apoptotic protease-activating factors"/>
    <property type="match status" value="1"/>
</dbReference>
<dbReference type="InterPro" id="IPR055414">
    <property type="entry name" value="LRR_R13L4/SHOC2-like"/>
</dbReference>
<accession>A0A2P5E8L7</accession>
<protein>
    <submittedName>
        <fullName evidence="8">NB-ARC domain, LRR domain containing protein</fullName>
    </submittedName>
</protein>
<evidence type="ECO:0000259" key="5">
    <source>
        <dbReference type="Pfam" id="PF18052"/>
    </source>
</evidence>
<dbReference type="Pfam" id="PF00931">
    <property type="entry name" value="NB-ARC"/>
    <property type="match status" value="1"/>
</dbReference>
<keyword evidence="3" id="KW-0611">Plant defense</keyword>
<feature type="domain" description="Disease resistance protein winged helix" evidence="6">
    <location>
        <begin position="406"/>
        <end position="482"/>
    </location>
</feature>
<dbReference type="InParanoid" id="A0A2P5E8L7"/>
<evidence type="ECO:0000259" key="7">
    <source>
        <dbReference type="Pfam" id="PF23598"/>
    </source>
</evidence>
<dbReference type="InterPro" id="IPR032675">
    <property type="entry name" value="LRR_dom_sf"/>
</dbReference>
<dbReference type="Gene3D" id="3.40.50.300">
    <property type="entry name" value="P-loop containing nucleotide triphosphate hydrolases"/>
    <property type="match status" value="1"/>
</dbReference>
<dbReference type="InterPro" id="IPR002182">
    <property type="entry name" value="NB-ARC"/>
</dbReference>
<dbReference type="GO" id="GO:0043531">
    <property type="term" value="F:ADP binding"/>
    <property type="evidence" value="ECO:0007669"/>
    <property type="project" value="InterPro"/>
</dbReference>
<feature type="domain" description="Disease resistance R13L4/SHOC-2-like LRR" evidence="7">
    <location>
        <begin position="548"/>
        <end position="867"/>
    </location>
</feature>
<dbReference type="FunFam" id="3.40.50.300:FF:001091">
    <property type="entry name" value="Probable disease resistance protein At1g61300"/>
    <property type="match status" value="1"/>
</dbReference>
<evidence type="ECO:0000256" key="3">
    <source>
        <dbReference type="ARBA" id="ARBA00022821"/>
    </source>
</evidence>
<dbReference type="InterPro" id="IPR041118">
    <property type="entry name" value="Rx_N"/>
</dbReference>
<dbReference type="Proteomes" id="UP000237000">
    <property type="component" value="Unassembled WGS sequence"/>
</dbReference>
<dbReference type="InterPro" id="IPR044974">
    <property type="entry name" value="Disease_R_plants"/>
</dbReference>
<dbReference type="FunFam" id="1.10.10.10:FF:000322">
    <property type="entry name" value="Probable disease resistance protein At1g63360"/>
    <property type="match status" value="1"/>
</dbReference>
<organism evidence="8 9">
    <name type="scientific">Trema orientale</name>
    <name type="common">Charcoal tree</name>
    <name type="synonym">Celtis orientalis</name>
    <dbReference type="NCBI Taxonomy" id="63057"/>
    <lineage>
        <taxon>Eukaryota</taxon>
        <taxon>Viridiplantae</taxon>
        <taxon>Streptophyta</taxon>
        <taxon>Embryophyta</taxon>
        <taxon>Tracheophyta</taxon>
        <taxon>Spermatophyta</taxon>
        <taxon>Magnoliopsida</taxon>
        <taxon>eudicotyledons</taxon>
        <taxon>Gunneridae</taxon>
        <taxon>Pentapetalae</taxon>
        <taxon>rosids</taxon>
        <taxon>fabids</taxon>
        <taxon>Rosales</taxon>
        <taxon>Cannabaceae</taxon>
        <taxon>Trema</taxon>
    </lineage>
</organism>
<dbReference type="PRINTS" id="PR00364">
    <property type="entry name" value="DISEASERSIST"/>
</dbReference>
<dbReference type="Pfam" id="PF23559">
    <property type="entry name" value="WHD_DRP"/>
    <property type="match status" value="1"/>
</dbReference>
<dbReference type="InterPro" id="IPR038005">
    <property type="entry name" value="RX-like_CC"/>
</dbReference>
<proteinExistence type="predicted"/>
<dbReference type="PANTHER" id="PTHR23155">
    <property type="entry name" value="DISEASE RESISTANCE PROTEIN RP"/>
    <property type="match status" value="1"/>
</dbReference>
<reference evidence="9" key="1">
    <citation type="submission" date="2016-06" db="EMBL/GenBank/DDBJ databases">
        <title>Parallel loss of symbiosis genes in relatives of nitrogen-fixing non-legume Parasponia.</title>
        <authorList>
            <person name="Van Velzen R."/>
            <person name="Holmer R."/>
            <person name="Bu F."/>
            <person name="Rutten L."/>
            <person name="Van Zeijl A."/>
            <person name="Liu W."/>
            <person name="Santuari L."/>
            <person name="Cao Q."/>
            <person name="Sharma T."/>
            <person name="Shen D."/>
            <person name="Roswanjaya Y."/>
            <person name="Wardhani T."/>
            <person name="Kalhor M.S."/>
            <person name="Jansen J."/>
            <person name="Van den Hoogen J."/>
            <person name="Gungor B."/>
            <person name="Hartog M."/>
            <person name="Hontelez J."/>
            <person name="Verver J."/>
            <person name="Yang W.-C."/>
            <person name="Schijlen E."/>
            <person name="Repin R."/>
            <person name="Schilthuizen M."/>
            <person name="Schranz E."/>
            <person name="Heidstra R."/>
            <person name="Miyata K."/>
            <person name="Fedorova E."/>
            <person name="Kohlen W."/>
            <person name="Bisseling T."/>
            <person name="Smit S."/>
            <person name="Geurts R."/>
        </authorList>
    </citation>
    <scope>NUCLEOTIDE SEQUENCE [LARGE SCALE GENOMIC DNA]</scope>
    <source>
        <strain evidence="9">cv. RG33-2</strain>
    </source>
</reference>
<dbReference type="Gene3D" id="1.10.10.10">
    <property type="entry name" value="Winged helix-like DNA-binding domain superfamily/Winged helix DNA-binding domain"/>
    <property type="match status" value="1"/>
</dbReference>
<dbReference type="CDD" id="cd14798">
    <property type="entry name" value="RX-CC_like"/>
    <property type="match status" value="1"/>
</dbReference>
<evidence type="ECO:0000313" key="8">
    <source>
        <dbReference type="EMBL" id="PON81876.1"/>
    </source>
</evidence>
<dbReference type="SUPFAM" id="SSF52540">
    <property type="entry name" value="P-loop containing nucleoside triphosphate hydrolases"/>
    <property type="match status" value="1"/>
</dbReference>
<dbReference type="EMBL" id="JXTC01000206">
    <property type="protein sequence ID" value="PON81876.1"/>
    <property type="molecule type" value="Genomic_DNA"/>
</dbReference>